<dbReference type="GO" id="GO:0005634">
    <property type="term" value="C:nucleus"/>
    <property type="evidence" value="ECO:0007669"/>
    <property type="project" value="UniProtKB-SubCell"/>
</dbReference>
<evidence type="ECO:0000313" key="19">
    <source>
        <dbReference type="Proteomes" id="UP000222542"/>
    </source>
</evidence>
<evidence type="ECO:0000256" key="10">
    <source>
        <dbReference type="ARBA" id="ARBA00022723"/>
    </source>
</evidence>
<dbReference type="InterPro" id="IPR012337">
    <property type="entry name" value="RNaseH-like_sf"/>
</dbReference>
<evidence type="ECO:0000256" key="2">
    <source>
        <dbReference type="ARBA" id="ARBA00001968"/>
    </source>
</evidence>
<dbReference type="GO" id="GO:0030015">
    <property type="term" value="C:CCR4-NOT core complex"/>
    <property type="evidence" value="ECO:0000318"/>
    <property type="project" value="GO_Central"/>
</dbReference>
<dbReference type="InterPro" id="IPR036397">
    <property type="entry name" value="RNaseH_sf"/>
</dbReference>
<dbReference type="GO" id="GO:0004535">
    <property type="term" value="F:poly(A)-specific ribonuclease activity"/>
    <property type="evidence" value="ECO:0000318"/>
    <property type="project" value="GO_Central"/>
</dbReference>
<comment type="subunit">
    <text evidence="6">Component of the CCR4-NOT complex, at least composed of CRR4 and CAF1 proteins.</text>
</comment>
<comment type="catalytic activity">
    <reaction evidence="1">
        <text>Exonucleolytic cleavage of poly(A) to 5'-AMP.</text>
        <dbReference type="EC" id="3.1.13.4"/>
    </reaction>
</comment>
<evidence type="ECO:0000256" key="4">
    <source>
        <dbReference type="ARBA" id="ARBA00004496"/>
    </source>
</evidence>
<dbReference type="InterPro" id="IPR039637">
    <property type="entry name" value="CNOT7/CNOT8/Pop2"/>
</dbReference>
<dbReference type="Pfam" id="PF04857">
    <property type="entry name" value="CAF1"/>
    <property type="match status" value="1"/>
</dbReference>
<accession>A0A2G3AIB1</accession>
<keyword evidence="8" id="KW-0963">Cytoplasm</keyword>
<dbReference type="Gramene" id="PHT93986">
    <property type="protein sequence ID" value="PHT93986"/>
    <property type="gene ID" value="T459_01868"/>
</dbReference>
<evidence type="ECO:0000256" key="8">
    <source>
        <dbReference type="ARBA" id="ARBA00022490"/>
    </source>
</evidence>
<keyword evidence="11" id="KW-0378">Hydrolase</keyword>
<evidence type="ECO:0000256" key="11">
    <source>
        <dbReference type="ARBA" id="ARBA00022801"/>
    </source>
</evidence>
<reference evidence="18 19" key="2">
    <citation type="journal article" date="2017" name="Genome Biol.">
        <title>New reference genome sequences of hot pepper reveal the massive evolution of plant disease-resistance genes by retroduplication.</title>
        <authorList>
            <person name="Kim S."/>
            <person name="Park J."/>
            <person name="Yeom S.I."/>
            <person name="Kim Y.M."/>
            <person name="Seo E."/>
            <person name="Kim K.T."/>
            <person name="Kim M.S."/>
            <person name="Lee J.M."/>
            <person name="Cheong K."/>
            <person name="Shin H.S."/>
            <person name="Kim S.B."/>
            <person name="Han K."/>
            <person name="Lee J."/>
            <person name="Park M."/>
            <person name="Lee H.A."/>
            <person name="Lee H.Y."/>
            <person name="Lee Y."/>
            <person name="Oh S."/>
            <person name="Lee J.H."/>
            <person name="Choi E."/>
            <person name="Choi E."/>
            <person name="Lee S.E."/>
            <person name="Jeon J."/>
            <person name="Kim H."/>
            <person name="Choi G."/>
            <person name="Song H."/>
            <person name="Lee J."/>
            <person name="Lee S.C."/>
            <person name="Kwon J.K."/>
            <person name="Lee H.Y."/>
            <person name="Koo N."/>
            <person name="Hong Y."/>
            <person name="Kim R.W."/>
            <person name="Kang W.H."/>
            <person name="Huh J.H."/>
            <person name="Kang B.C."/>
            <person name="Yang T.J."/>
            <person name="Lee Y.H."/>
            <person name="Bennetzen J.L."/>
            <person name="Choi D."/>
        </authorList>
    </citation>
    <scope>NUCLEOTIDE SEQUENCE [LARGE SCALE GENOMIC DNA]</scope>
    <source>
        <strain evidence="19">cv. CM334</strain>
    </source>
</reference>
<dbReference type="SUPFAM" id="SSF53098">
    <property type="entry name" value="Ribonuclease H-like"/>
    <property type="match status" value="1"/>
</dbReference>
<evidence type="ECO:0000256" key="13">
    <source>
        <dbReference type="ARBA" id="ARBA00022884"/>
    </source>
</evidence>
<evidence type="ECO:0000256" key="1">
    <source>
        <dbReference type="ARBA" id="ARBA00001663"/>
    </source>
</evidence>
<evidence type="ECO:0000256" key="12">
    <source>
        <dbReference type="ARBA" id="ARBA00022839"/>
    </source>
</evidence>
<proteinExistence type="inferred from homology"/>
<keyword evidence="12" id="KW-0269">Exonuclease</keyword>
<protein>
    <recommendedName>
        <fullName evidence="7">poly(A)-specific ribonuclease</fullName>
        <ecNumber evidence="7">3.1.13.4</ecNumber>
    </recommendedName>
</protein>
<keyword evidence="10" id="KW-0479">Metal-binding</keyword>
<evidence type="ECO:0000256" key="7">
    <source>
        <dbReference type="ARBA" id="ARBA00012161"/>
    </source>
</evidence>
<comment type="caution">
    <text evidence="18">The sequence shown here is derived from an EMBL/GenBank/DDBJ whole genome shotgun (WGS) entry which is preliminary data.</text>
</comment>
<reference evidence="18 19" key="1">
    <citation type="journal article" date="2014" name="Nat. Genet.">
        <title>Genome sequence of the hot pepper provides insights into the evolution of pungency in Capsicum species.</title>
        <authorList>
            <person name="Kim S."/>
            <person name="Park M."/>
            <person name="Yeom S.I."/>
            <person name="Kim Y.M."/>
            <person name="Lee J.M."/>
            <person name="Lee H.A."/>
            <person name="Seo E."/>
            <person name="Choi J."/>
            <person name="Cheong K."/>
            <person name="Kim K.T."/>
            <person name="Jung K."/>
            <person name="Lee G.W."/>
            <person name="Oh S.K."/>
            <person name="Bae C."/>
            <person name="Kim S.B."/>
            <person name="Lee H.Y."/>
            <person name="Kim S.Y."/>
            <person name="Kim M.S."/>
            <person name="Kang B.C."/>
            <person name="Jo Y.D."/>
            <person name="Yang H.B."/>
            <person name="Jeong H.J."/>
            <person name="Kang W.H."/>
            <person name="Kwon J.K."/>
            <person name="Shin C."/>
            <person name="Lim J.Y."/>
            <person name="Park J.H."/>
            <person name="Huh J.H."/>
            <person name="Kim J.S."/>
            <person name="Kim B.D."/>
            <person name="Cohen O."/>
            <person name="Paran I."/>
            <person name="Suh M.C."/>
            <person name="Lee S.B."/>
            <person name="Kim Y.K."/>
            <person name="Shin Y."/>
            <person name="Noh S.J."/>
            <person name="Park J."/>
            <person name="Seo Y.S."/>
            <person name="Kwon S.Y."/>
            <person name="Kim H.A."/>
            <person name="Park J.M."/>
            <person name="Kim H.J."/>
            <person name="Choi S.B."/>
            <person name="Bosland P.W."/>
            <person name="Reeves G."/>
            <person name="Jo S.H."/>
            <person name="Lee B.W."/>
            <person name="Cho H.T."/>
            <person name="Choi H.S."/>
            <person name="Lee M.S."/>
            <person name="Yu Y."/>
            <person name="Do Choi Y."/>
            <person name="Park B.S."/>
            <person name="van Deynze A."/>
            <person name="Ashrafi H."/>
            <person name="Hill T."/>
            <person name="Kim W.T."/>
            <person name="Pai H.S."/>
            <person name="Ahn H.K."/>
            <person name="Yeam I."/>
            <person name="Giovannoni J.J."/>
            <person name="Rose J.K."/>
            <person name="Sorensen I."/>
            <person name="Lee S.J."/>
            <person name="Kim R.W."/>
            <person name="Choi I.Y."/>
            <person name="Choi B.S."/>
            <person name="Lim J.S."/>
            <person name="Lee Y.H."/>
            <person name="Choi D."/>
        </authorList>
    </citation>
    <scope>NUCLEOTIDE SEQUENCE [LARGE SCALE GENOMIC DNA]</scope>
    <source>
        <strain evidence="19">cv. CM334</strain>
    </source>
</reference>
<dbReference type="EMBL" id="AYRZ02000001">
    <property type="protein sequence ID" value="PHT93986.1"/>
    <property type="molecule type" value="Genomic_DNA"/>
</dbReference>
<dbReference type="InterPro" id="IPR006941">
    <property type="entry name" value="RNase_CAF1"/>
</dbReference>
<keyword evidence="16" id="KW-0539">Nucleus</keyword>
<evidence type="ECO:0000256" key="17">
    <source>
        <dbReference type="ARBA" id="ARBA00025148"/>
    </source>
</evidence>
<evidence type="ECO:0000256" key="5">
    <source>
        <dbReference type="ARBA" id="ARBA00008372"/>
    </source>
</evidence>
<dbReference type="OMA" id="FPGVIYT"/>
<evidence type="ECO:0000256" key="3">
    <source>
        <dbReference type="ARBA" id="ARBA00004123"/>
    </source>
</evidence>
<comment type="subcellular location">
    <subcellularLocation>
        <location evidence="4">Cytoplasm</location>
    </subcellularLocation>
    <subcellularLocation>
        <location evidence="3">Nucleus</location>
    </subcellularLocation>
</comment>
<name>A0A2G3AIB1_CAPAN</name>
<dbReference type="Gene3D" id="3.30.420.10">
    <property type="entry name" value="Ribonuclease H-like superfamily/Ribonuclease H"/>
    <property type="match status" value="1"/>
</dbReference>
<keyword evidence="15" id="KW-0804">Transcription</keyword>
<dbReference type="AlphaFoldDB" id="A0A2G3AIB1"/>
<dbReference type="STRING" id="4072.A0A2G3AIB1"/>
<evidence type="ECO:0000256" key="6">
    <source>
        <dbReference type="ARBA" id="ARBA00011757"/>
    </source>
</evidence>
<dbReference type="GO" id="GO:0003723">
    <property type="term" value="F:RNA binding"/>
    <property type="evidence" value="ECO:0007669"/>
    <property type="project" value="UniProtKB-KW"/>
</dbReference>
<dbReference type="PANTHER" id="PTHR10797">
    <property type="entry name" value="CCR4-NOT TRANSCRIPTION COMPLEX SUBUNIT"/>
    <property type="match status" value="1"/>
</dbReference>
<evidence type="ECO:0000256" key="9">
    <source>
        <dbReference type="ARBA" id="ARBA00022722"/>
    </source>
</evidence>
<evidence type="ECO:0000256" key="15">
    <source>
        <dbReference type="ARBA" id="ARBA00023163"/>
    </source>
</evidence>
<evidence type="ECO:0000313" key="18">
    <source>
        <dbReference type="EMBL" id="PHT93986.1"/>
    </source>
</evidence>
<sequence>MITDEVAPNLIKITIRQVWADNLVSEFDLISSIIDQYPCVSMDTEFPGVIFKQEGNVPFITQTPEAKYKWLKLNVDALKLIQVGITLSDKEGNLPDLGSVDHRYIWEFNFSDFDVNRDRQAPESINLLRIQGIDFERNRISGIKSVDFGKVMMSSGLVCNDSSVKWVTFQGAYDFGYLSKILTGRGLNDFLRILKDVKHLMSFCNGLYGGLRDVVEILRLNSEVGDEHLAGSDSLFPNECGTFYPL</sequence>
<gene>
    <name evidence="18" type="ORF">T459_01868</name>
</gene>
<keyword evidence="13" id="KW-0694">RNA-binding</keyword>
<dbReference type="EC" id="3.1.13.4" evidence="7"/>
<dbReference type="Proteomes" id="UP000222542">
    <property type="component" value="Unassembled WGS sequence"/>
</dbReference>
<evidence type="ECO:0000256" key="14">
    <source>
        <dbReference type="ARBA" id="ARBA00023015"/>
    </source>
</evidence>
<evidence type="ECO:0000256" key="16">
    <source>
        <dbReference type="ARBA" id="ARBA00023242"/>
    </source>
</evidence>
<keyword evidence="14" id="KW-0805">Transcription regulation</keyword>
<dbReference type="GO" id="GO:0000288">
    <property type="term" value="P:nuclear-transcribed mRNA catabolic process, deadenylation-dependent decay"/>
    <property type="evidence" value="ECO:0000318"/>
    <property type="project" value="GO_Central"/>
</dbReference>
<comment type="similarity">
    <text evidence="5">Belongs to the CAF1 family.</text>
</comment>
<keyword evidence="9" id="KW-0540">Nuclease</keyword>
<dbReference type="GO" id="GO:0000932">
    <property type="term" value="C:P-body"/>
    <property type="evidence" value="ECO:0000318"/>
    <property type="project" value="GO_Central"/>
</dbReference>
<organism evidence="18 19">
    <name type="scientific">Capsicum annuum</name>
    <name type="common">Capsicum pepper</name>
    <dbReference type="NCBI Taxonomy" id="4072"/>
    <lineage>
        <taxon>Eukaryota</taxon>
        <taxon>Viridiplantae</taxon>
        <taxon>Streptophyta</taxon>
        <taxon>Embryophyta</taxon>
        <taxon>Tracheophyta</taxon>
        <taxon>Spermatophyta</taxon>
        <taxon>Magnoliopsida</taxon>
        <taxon>eudicotyledons</taxon>
        <taxon>Gunneridae</taxon>
        <taxon>Pentapetalae</taxon>
        <taxon>asterids</taxon>
        <taxon>lamiids</taxon>
        <taxon>Solanales</taxon>
        <taxon>Solanaceae</taxon>
        <taxon>Solanoideae</taxon>
        <taxon>Capsiceae</taxon>
        <taxon>Capsicum</taxon>
    </lineage>
</organism>
<comment type="cofactor">
    <cofactor evidence="2">
        <name>a divalent metal cation</name>
        <dbReference type="ChEBI" id="CHEBI:60240"/>
    </cofactor>
</comment>
<keyword evidence="19" id="KW-1185">Reference proteome</keyword>
<dbReference type="GO" id="GO:0046872">
    <property type="term" value="F:metal ion binding"/>
    <property type="evidence" value="ECO:0007669"/>
    <property type="project" value="UniProtKB-KW"/>
</dbReference>
<comment type="function">
    <text evidence="17">Ubiquitous transcription factor required for a diverse set of processes. It is a component of the CCR4 complex involved in the control of gene expression.</text>
</comment>